<feature type="signal peptide" evidence="2">
    <location>
        <begin position="1"/>
        <end position="21"/>
    </location>
</feature>
<dbReference type="AlphaFoldDB" id="A0A7C4YH55"/>
<sequence>MRFVMSLLIVCAFIFPVVLNAQFTDACAQANIDAQTEVNKTMWLAIGFLLGFPIGWPLLPMVIEPSPPATKLLGMPPDYVTTYTSCFKEAGKKVENDAALKGCVAGMIIYVGCWLIYYLIIASAIAATPY</sequence>
<evidence type="ECO:0000256" key="1">
    <source>
        <dbReference type="SAM" id="Phobius"/>
    </source>
</evidence>
<gene>
    <name evidence="3" type="ORF">ENV67_08640</name>
</gene>
<evidence type="ECO:0000256" key="2">
    <source>
        <dbReference type="SAM" id="SignalP"/>
    </source>
</evidence>
<accession>A0A7C4YH55</accession>
<keyword evidence="1" id="KW-1133">Transmembrane helix</keyword>
<feature type="transmembrane region" description="Helical" evidence="1">
    <location>
        <begin position="102"/>
        <end position="127"/>
    </location>
</feature>
<feature type="transmembrane region" description="Helical" evidence="1">
    <location>
        <begin position="42"/>
        <end position="63"/>
    </location>
</feature>
<organism evidence="3">
    <name type="scientific">candidate division WOR-3 bacterium</name>
    <dbReference type="NCBI Taxonomy" id="2052148"/>
    <lineage>
        <taxon>Bacteria</taxon>
        <taxon>Bacteria division WOR-3</taxon>
    </lineage>
</organism>
<reference evidence="3" key="1">
    <citation type="journal article" date="2020" name="mSystems">
        <title>Genome- and Community-Level Interaction Insights into Carbon Utilization and Element Cycling Functions of Hydrothermarchaeota in Hydrothermal Sediment.</title>
        <authorList>
            <person name="Zhou Z."/>
            <person name="Liu Y."/>
            <person name="Xu W."/>
            <person name="Pan J."/>
            <person name="Luo Z.H."/>
            <person name="Li M."/>
        </authorList>
    </citation>
    <scope>NUCLEOTIDE SEQUENCE [LARGE SCALE GENOMIC DNA]</scope>
    <source>
        <strain evidence="3">SpSt-780</strain>
    </source>
</reference>
<keyword evidence="1" id="KW-0472">Membrane</keyword>
<protein>
    <submittedName>
        <fullName evidence="3">Uncharacterized protein</fullName>
    </submittedName>
</protein>
<dbReference type="EMBL" id="DTHG01000103">
    <property type="protein sequence ID" value="HGW92586.1"/>
    <property type="molecule type" value="Genomic_DNA"/>
</dbReference>
<keyword evidence="1" id="KW-0812">Transmembrane</keyword>
<name>A0A7C4YH55_UNCW3</name>
<evidence type="ECO:0000313" key="3">
    <source>
        <dbReference type="EMBL" id="HGW92586.1"/>
    </source>
</evidence>
<keyword evidence="2" id="KW-0732">Signal</keyword>
<feature type="chain" id="PRO_5027545031" evidence="2">
    <location>
        <begin position="22"/>
        <end position="130"/>
    </location>
</feature>
<proteinExistence type="predicted"/>
<comment type="caution">
    <text evidence="3">The sequence shown here is derived from an EMBL/GenBank/DDBJ whole genome shotgun (WGS) entry which is preliminary data.</text>
</comment>